<dbReference type="EMBL" id="FPBK01000002">
    <property type="protein sequence ID" value="SFU38577.1"/>
    <property type="molecule type" value="Genomic_DNA"/>
</dbReference>
<evidence type="ECO:0000259" key="2">
    <source>
        <dbReference type="PROSITE" id="PS50198"/>
    </source>
</evidence>
<dbReference type="PROSITE" id="PS50198">
    <property type="entry name" value="PPIC_PPIASE_2"/>
    <property type="match status" value="2"/>
</dbReference>
<organism evidence="3 4">
    <name type="scientific">Pustulibacterium marinum</name>
    <dbReference type="NCBI Taxonomy" id="1224947"/>
    <lineage>
        <taxon>Bacteria</taxon>
        <taxon>Pseudomonadati</taxon>
        <taxon>Bacteroidota</taxon>
        <taxon>Flavobacteriia</taxon>
        <taxon>Flavobacteriales</taxon>
        <taxon>Flavobacteriaceae</taxon>
        <taxon>Pustulibacterium</taxon>
    </lineage>
</organism>
<dbReference type="OrthoDB" id="14196at2"/>
<dbReference type="AlphaFoldDB" id="A0A1I7FQU4"/>
<dbReference type="Pfam" id="PF00639">
    <property type="entry name" value="Rotamase"/>
    <property type="match status" value="1"/>
</dbReference>
<dbReference type="SUPFAM" id="SSF54534">
    <property type="entry name" value="FKBP-like"/>
    <property type="match status" value="2"/>
</dbReference>
<name>A0A1I7FQU4_9FLAO</name>
<dbReference type="Pfam" id="PF13616">
    <property type="entry name" value="Rotamase_3"/>
    <property type="match status" value="1"/>
</dbReference>
<keyword evidence="4" id="KW-1185">Reference proteome</keyword>
<feature type="domain" description="PpiC" evidence="2">
    <location>
        <begin position="118"/>
        <end position="217"/>
    </location>
</feature>
<evidence type="ECO:0000313" key="3">
    <source>
        <dbReference type="EMBL" id="SFU38577.1"/>
    </source>
</evidence>
<reference evidence="3 4" key="1">
    <citation type="submission" date="2016-10" db="EMBL/GenBank/DDBJ databases">
        <authorList>
            <person name="de Groot N.N."/>
        </authorList>
    </citation>
    <scope>NUCLEOTIDE SEQUENCE [LARGE SCALE GENOMIC DNA]</scope>
    <source>
        <strain evidence="3 4">CGMCC 1.12333</strain>
    </source>
</reference>
<evidence type="ECO:0000256" key="1">
    <source>
        <dbReference type="PROSITE-ProRule" id="PRU00278"/>
    </source>
</evidence>
<dbReference type="InterPro" id="IPR050245">
    <property type="entry name" value="PrsA_foldase"/>
</dbReference>
<protein>
    <submittedName>
        <fullName evidence="3">Peptidyl-prolyl cis-trans isomerase SurA</fullName>
    </submittedName>
</protein>
<dbReference type="PANTHER" id="PTHR47245">
    <property type="entry name" value="PEPTIDYLPROLYL ISOMERASE"/>
    <property type="match status" value="1"/>
</dbReference>
<keyword evidence="1" id="KW-0697">Rotamase</keyword>
<proteinExistence type="predicted"/>
<feature type="domain" description="PpiC" evidence="2">
    <location>
        <begin position="222"/>
        <end position="326"/>
    </location>
</feature>
<dbReference type="RefSeq" id="WP_093023731.1">
    <property type="nucleotide sequence ID" value="NZ_FPBK01000002.1"/>
</dbReference>
<dbReference type="InterPro" id="IPR000297">
    <property type="entry name" value="PPIase_PpiC"/>
</dbReference>
<accession>A0A1I7FQU4</accession>
<dbReference type="Gene3D" id="3.10.50.40">
    <property type="match status" value="2"/>
</dbReference>
<dbReference type="PANTHER" id="PTHR47245:SF2">
    <property type="entry name" value="PEPTIDYL-PROLYL CIS-TRANS ISOMERASE HP_0175-RELATED"/>
    <property type="match status" value="1"/>
</dbReference>
<dbReference type="InterPro" id="IPR046357">
    <property type="entry name" value="PPIase_dom_sf"/>
</dbReference>
<gene>
    <name evidence="3" type="ORF">SAMN05216480_102135</name>
</gene>
<dbReference type="GO" id="GO:0003755">
    <property type="term" value="F:peptidyl-prolyl cis-trans isomerase activity"/>
    <property type="evidence" value="ECO:0007669"/>
    <property type="project" value="UniProtKB-KW"/>
</dbReference>
<dbReference type="Proteomes" id="UP000199138">
    <property type="component" value="Unassembled WGS sequence"/>
</dbReference>
<evidence type="ECO:0000313" key="4">
    <source>
        <dbReference type="Proteomes" id="UP000199138"/>
    </source>
</evidence>
<keyword evidence="1 3" id="KW-0413">Isomerase</keyword>
<sequence length="651" mass="75175">MKNTIFLVFLMLSALTSAQKKEVIFTIDESPVYSDEFIRIYNKNIDLVQDESQKDVDEYLQLFIDYKLKIKQAEELGLDEDKNFLREFNGYKRQLAKNYLTDTNATEKLLNEAYNRSQQEVKAQHILVIVGDAASPEDTLKAYNQIVAYRKDALKNGFDAEMKKVNNGKTVYAEDLGYFSAFRMVYPFETVAYNTSVGEISQPVRTRFGYHIIKVLDKRQNRGELDVAHIMIASNAKDPADEQQHAKEKIDRVYAELLGGADFDAMAKNFSEDKASAQNGGRMSKISSGKTTSPIFEDTAFSLKNPGDISHPIKTKFGWHIIKLIKKYPLGTFDQEKRMLEMKIKDDSRSKYITESFIKKLKAEYDFSENEEGYSLALNAFDENLKTRNWTFDKGNDKYSIDLFTINNDEKVTAKEFLEWIEIRQRRFNNVVNVKDFVAESYQYFVQQKIMDYREAHLADQNAEYANILQEYRDGLLLFDLMEHQIWDKAKEDTVGLKKFYNAHKTDYKWKKRGTVSVASCSSKEIAEKVAAKLKNGVAIDAIKESFNSEEKINVMFSEGIMEIDNDNLPENYTLTEGVSSVYEKNTNEFLVVAAKEIKEPAIKKLDEVKGRVISDYQKYLEDEWMSNLRKGHAIEVNKKVLKKVKRNVGK</sequence>
<dbReference type="STRING" id="1224947.SAMN05216480_102135"/>